<dbReference type="Gene3D" id="2.60.40.150">
    <property type="entry name" value="C2 domain"/>
    <property type="match status" value="1"/>
</dbReference>
<sequence>RSIDVPTEFSSPKEERLEFCDEAELERNPRFRLLRLRDSGTAEFRNFGAVPLLLNEYSVSLIEKIYAREPRDEKLPSHRDPVEDRQVKRAHLMKQMREEVIRKVYESQTHRVLEDIIIEEKVPIFGSLGFGLFKLAKRHRPLRPSRKERRKVTGQSVAAADAEILVTVLRATNVPVRKDGQLIKGIAEDVIECQVRPFVEVMFQRKTARTFVAEGPHPTWNQELRLPLTMGDSDGPCSVRDVIYLNLFDEVVLDLLEDDRERSSTVHQRLERRWLGNLKVPFSTLYLNSKIEGTFRLDTPPVLLGYVHEVKPWALIHDAPSMCTYISFYLTIEPGLQPPEVLRACCESTEPSQLVQSAEEWQSTLHTQHPQRFVKALAMDASGKWVFVPRFLRPLAPPEELSALAARRASSMMEGPPPKDVMSLVARFVSLIPTLSDSVFFPGLCDIWSTCDQFLQVLVGDEEEHAILLCNFFLHLGKEAYLLLGTGIPEGQTAYVLTREERSGGVSIWNAVTGKRYSATDSYGPLQNVGCLVGRDNIWANVQKHEHPSRLSYNLSKANHWKPFFPKGKHQTELDSVQPSELVYEATDPAYVEQLQQKIEYVLKESIMNWRKRFRTSWNRYASQVLRKILPRLESMAASLSSTDDIQELSEILATYKMSGFPLSMSFTDVDTVIENVLSTGVHLTEAKNAEFALAVHIHPYPSNVLAVWVYVAVLSRKS</sequence>
<reference evidence="2" key="1">
    <citation type="submission" date="2016-02" db="EMBL/GenBank/DDBJ databases">
        <title>RNAseq analyses of the midgut from blood- or serum-fed Ixodes ricinus ticks.</title>
        <authorList>
            <person name="Perner J."/>
            <person name="Provaznik J."/>
            <person name="Schrenkova J."/>
            <person name="Urbanova V."/>
            <person name="Ribeiro J.M."/>
            <person name="Kopacek P."/>
        </authorList>
    </citation>
    <scope>NUCLEOTIDE SEQUENCE</scope>
    <source>
        <tissue evidence="2">Gut</tissue>
    </source>
</reference>
<dbReference type="PANTHER" id="PTHR20837">
    <property type="entry name" value="CENTROSOMAL PROTEIN-RELATED"/>
    <property type="match status" value="1"/>
</dbReference>
<feature type="non-terminal residue" evidence="2">
    <location>
        <position position="1"/>
    </location>
</feature>
<dbReference type="PANTHER" id="PTHR20837:SF0">
    <property type="entry name" value="COILED-COIL AND C2 DOMAIN-CONTAINING PROTEIN 2A"/>
    <property type="match status" value="1"/>
</dbReference>
<dbReference type="EMBL" id="GEFM01004290">
    <property type="protein sequence ID" value="JAP71506.1"/>
    <property type="molecule type" value="mRNA"/>
</dbReference>
<proteinExistence type="evidence at transcript level"/>
<dbReference type="Pfam" id="PF24656">
    <property type="entry name" value="CEPT76_peptidase"/>
    <property type="match status" value="1"/>
</dbReference>
<dbReference type="InterPro" id="IPR052434">
    <property type="entry name" value="Tectonic-like_complex_comp"/>
</dbReference>
<accession>A0A131Y0I8</accession>
<evidence type="ECO:0000259" key="1">
    <source>
        <dbReference type="PROSITE" id="PS50004"/>
    </source>
</evidence>
<dbReference type="SUPFAM" id="SSF49562">
    <property type="entry name" value="C2 domain (Calcium/lipid-binding domain, CaLB)"/>
    <property type="match status" value="1"/>
</dbReference>
<dbReference type="GO" id="GO:1905515">
    <property type="term" value="P:non-motile cilium assembly"/>
    <property type="evidence" value="ECO:0007669"/>
    <property type="project" value="TreeGrafter"/>
</dbReference>
<dbReference type="InterPro" id="IPR035892">
    <property type="entry name" value="C2_domain_sf"/>
</dbReference>
<dbReference type="InterPro" id="IPR056288">
    <property type="entry name" value="CEP76_C"/>
</dbReference>
<name>A0A131Y0I8_IXORI</name>
<dbReference type="PROSITE" id="PS50004">
    <property type="entry name" value="C2"/>
    <property type="match status" value="1"/>
</dbReference>
<dbReference type="InterPro" id="IPR000008">
    <property type="entry name" value="C2_dom"/>
</dbReference>
<organism evidence="2">
    <name type="scientific">Ixodes ricinus</name>
    <name type="common">Common tick</name>
    <name type="synonym">Acarus ricinus</name>
    <dbReference type="NCBI Taxonomy" id="34613"/>
    <lineage>
        <taxon>Eukaryota</taxon>
        <taxon>Metazoa</taxon>
        <taxon>Ecdysozoa</taxon>
        <taxon>Arthropoda</taxon>
        <taxon>Chelicerata</taxon>
        <taxon>Arachnida</taxon>
        <taxon>Acari</taxon>
        <taxon>Parasitiformes</taxon>
        <taxon>Ixodida</taxon>
        <taxon>Ixodoidea</taxon>
        <taxon>Ixodidae</taxon>
        <taxon>Ixodinae</taxon>
        <taxon>Ixodes</taxon>
    </lineage>
</organism>
<feature type="domain" description="C2" evidence="1">
    <location>
        <begin position="144"/>
        <end position="295"/>
    </location>
</feature>
<dbReference type="GO" id="GO:1904491">
    <property type="term" value="P:protein localization to ciliary transition zone"/>
    <property type="evidence" value="ECO:0007669"/>
    <property type="project" value="TreeGrafter"/>
</dbReference>
<protein>
    <submittedName>
        <fullName evidence="2">Putative c2 ca2+-binding motif-containing protein</fullName>
    </submittedName>
</protein>
<dbReference type="GO" id="GO:0035869">
    <property type="term" value="C:ciliary transition zone"/>
    <property type="evidence" value="ECO:0007669"/>
    <property type="project" value="TreeGrafter"/>
</dbReference>
<dbReference type="AlphaFoldDB" id="A0A131Y0I8"/>
<dbReference type="InterPro" id="IPR056290">
    <property type="entry name" value="CEPT76/DRC7_peptidase-like_dom"/>
</dbReference>
<dbReference type="Pfam" id="PF24652">
    <property type="entry name" value="CEP76_C"/>
    <property type="match status" value="1"/>
</dbReference>
<evidence type="ECO:0000313" key="2">
    <source>
        <dbReference type="EMBL" id="JAP71506.1"/>
    </source>
</evidence>